<dbReference type="AlphaFoldDB" id="A0A0B0N634"/>
<proteinExistence type="predicted"/>
<reference evidence="2" key="1">
    <citation type="submission" date="2014-09" db="EMBL/GenBank/DDBJ databases">
        <authorList>
            <person name="Mudge J."/>
            <person name="Ramaraj T."/>
            <person name="Lindquist I.E."/>
            <person name="Bharti A.K."/>
            <person name="Sundararajan A."/>
            <person name="Cameron C.T."/>
            <person name="Woodward J.E."/>
            <person name="May G.D."/>
            <person name="Brubaker C."/>
            <person name="Broadhvest J."/>
            <person name="Wilkins T.A."/>
        </authorList>
    </citation>
    <scope>NUCLEOTIDE SEQUENCE</scope>
    <source>
        <strain evidence="2">cv. AKA8401</strain>
    </source>
</reference>
<comment type="caution">
    <text evidence="1">The sequence shown here is derived from an EMBL/GenBank/DDBJ whole genome shotgun (WGS) entry which is preliminary data.</text>
</comment>
<protein>
    <submittedName>
        <fullName evidence="1">Uncharacterized protein</fullName>
    </submittedName>
</protein>
<evidence type="ECO:0000313" key="2">
    <source>
        <dbReference type="Proteomes" id="UP000032142"/>
    </source>
</evidence>
<organism evidence="1 2">
    <name type="scientific">Gossypium arboreum</name>
    <name type="common">Tree cotton</name>
    <name type="synonym">Gossypium nanking</name>
    <dbReference type="NCBI Taxonomy" id="29729"/>
    <lineage>
        <taxon>Eukaryota</taxon>
        <taxon>Viridiplantae</taxon>
        <taxon>Streptophyta</taxon>
        <taxon>Embryophyta</taxon>
        <taxon>Tracheophyta</taxon>
        <taxon>Spermatophyta</taxon>
        <taxon>Magnoliopsida</taxon>
        <taxon>eudicotyledons</taxon>
        <taxon>Gunneridae</taxon>
        <taxon>Pentapetalae</taxon>
        <taxon>rosids</taxon>
        <taxon>malvids</taxon>
        <taxon>Malvales</taxon>
        <taxon>Malvaceae</taxon>
        <taxon>Malvoideae</taxon>
        <taxon>Gossypium</taxon>
    </lineage>
</organism>
<keyword evidence="2" id="KW-1185">Reference proteome</keyword>
<name>A0A0B0N634_GOSAR</name>
<gene>
    <name evidence="1" type="ORF">F383_34886</name>
</gene>
<dbReference type="EMBL" id="JRRC01490034">
    <property type="protein sequence ID" value="KHG08152.1"/>
    <property type="molecule type" value="Genomic_DNA"/>
</dbReference>
<dbReference type="Proteomes" id="UP000032142">
    <property type="component" value="Unassembled WGS sequence"/>
</dbReference>
<evidence type="ECO:0000313" key="1">
    <source>
        <dbReference type="EMBL" id="KHG08152.1"/>
    </source>
</evidence>
<sequence>MVICLFMCFWTKLNENMFEQFNLNMFRLRTKKTGFGSGEN</sequence>
<accession>A0A0B0N634</accession>